<evidence type="ECO:0000313" key="13">
    <source>
        <dbReference type="Proteomes" id="UP001183006"/>
    </source>
</evidence>
<dbReference type="InterPro" id="IPR015424">
    <property type="entry name" value="PyrdxlP-dep_Trfase"/>
</dbReference>
<dbReference type="RefSeq" id="WP_309309203.1">
    <property type="nucleotide sequence ID" value="NZ_CP133594.1"/>
</dbReference>
<keyword evidence="13" id="KW-1185">Reference proteome</keyword>
<proteinExistence type="predicted"/>
<dbReference type="GO" id="GO:0030170">
    <property type="term" value="F:pyridoxal phosphate binding"/>
    <property type="evidence" value="ECO:0007669"/>
    <property type="project" value="InterPro"/>
</dbReference>
<dbReference type="InterPro" id="IPR004839">
    <property type="entry name" value="Aminotransferase_I/II_large"/>
</dbReference>
<dbReference type="PROSITE" id="PS00105">
    <property type="entry name" value="AA_TRANSFER_CLASS_1"/>
    <property type="match status" value="1"/>
</dbReference>
<dbReference type="Pfam" id="PF04071">
    <property type="entry name" value="zf-like"/>
    <property type="match status" value="1"/>
</dbReference>
<evidence type="ECO:0000256" key="4">
    <source>
        <dbReference type="ARBA" id="ARBA00012285"/>
    </source>
</evidence>
<dbReference type="Gene3D" id="3.90.1150.10">
    <property type="entry name" value="Aspartate Aminotransferase, domain 1"/>
    <property type="match status" value="1"/>
</dbReference>
<name>A0AA51YHE9_9EURY</name>
<dbReference type="GO" id="GO:0048472">
    <property type="term" value="F:threonine-phosphate decarboxylase activity"/>
    <property type="evidence" value="ECO:0007669"/>
    <property type="project" value="UniProtKB-EC"/>
</dbReference>
<evidence type="ECO:0000256" key="9">
    <source>
        <dbReference type="ARBA" id="ARBA00048531"/>
    </source>
</evidence>
<keyword evidence="6" id="KW-0663">Pyridoxal phosphate</keyword>
<evidence type="ECO:0000256" key="7">
    <source>
        <dbReference type="ARBA" id="ARBA00023239"/>
    </source>
</evidence>
<evidence type="ECO:0000259" key="10">
    <source>
        <dbReference type="Pfam" id="PF00155"/>
    </source>
</evidence>
<gene>
    <name evidence="12" type="primary">cobD</name>
    <name evidence="12" type="ORF">RE476_04465</name>
</gene>
<dbReference type="Pfam" id="PF00155">
    <property type="entry name" value="Aminotran_1_2"/>
    <property type="match status" value="1"/>
</dbReference>
<comment type="catalytic activity">
    <reaction evidence="9">
        <text>O-phospho-L-threonine + H(+) = (R)-1-aminopropan-2-yl phosphate + CO2</text>
        <dbReference type="Rhea" id="RHEA:11492"/>
        <dbReference type="ChEBI" id="CHEBI:15378"/>
        <dbReference type="ChEBI" id="CHEBI:16526"/>
        <dbReference type="ChEBI" id="CHEBI:58563"/>
        <dbReference type="ChEBI" id="CHEBI:58675"/>
        <dbReference type="EC" id="4.1.1.81"/>
    </reaction>
</comment>
<evidence type="ECO:0000256" key="3">
    <source>
        <dbReference type="ARBA" id="ARBA00004953"/>
    </source>
</evidence>
<dbReference type="GeneID" id="84229368"/>
<dbReference type="Gene3D" id="3.40.640.10">
    <property type="entry name" value="Type I PLP-dependent aspartate aminotransferase-like (Major domain)"/>
    <property type="match status" value="1"/>
</dbReference>
<comment type="cofactor">
    <cofactor evidence="1">
        <name>pyridoxal 5'-phosphate</name>
        <dbReference type="ChEBI" id="CHEBI:597326"/>
    </cofactor>
</comment>
<evidence type="ECO:0000256" key="6">
    <source>
        <dbReference type="ARBA" id="ARBA00022898"/>
    </source>
</evidence>
<evidence type="ECO:0000256" key="8">
    <source>
        <dbReference type="ARBA" id="ARBA00029996"/>
    </source>
</evidence>
<evidence type="ECO:0000256" key="5">
    <source>
        <dbReference type="ARBA" id="ARBA00022573"/>
    </source>
</evidence>
<dbReference type="InterPro" id="IPR015422">
    <property type="entry name" value="PyrdxlP-dep_Trfase_small"/>
</dbReference>
<feature type="domain" description="Aminotransferase class I/classII large" evidence="10">
    <location>
        <begin position="73"/>
        <end position="376"/>
    </location>
</feature>
<sequence>MTGQRSSLPVKNYLLSLEPCAHGGLIRKSSQRYGIPESEILDASASLNPFGTPFEQPDSELDLEDLLKTGLEKLEQYPDNRYMEYRTAAADFVGMGITYENIIPGNGSTEIIRLVAECAISEGDVVLIPTPTFSEYEMQCKVMGAQVKYVDQENIFDLDDKLLDEAKIIFVCNPNNPTGKLLLKEQIEELAKICAAHKTILFVDEAFIELADPEQSVAYLVEENDYLFIQRSLTKAFAIPGIRMGFGIASKKFACVLNSARLSWNMGCIADTVATALLNMEGGVNSKYLKDSRAFIRKEHDFLMEKLSRRGFKPIESSVNYIFVDISELSLTSSELAERMASHGVLIRDCNSFQNIGPNYIRIAIRKREENELIASTIRQVIYEWGREQAEMQLGENIKAAAECGRKGSNTDCDYYPCHFEEQDCTFCFCPFYPCEDTRTGGSWIESSSGGQVWSCLKCNIVHKEKIVDDLLSVFTVDGLNKESIEKAWKSVMETNL</sequence>
<dbReference type="GO" id="GO:0009236">
    <property type="term" value="P:cobalamin biosynthetic process"/>
    <property type="evidence" value="ECO:0007669"/>
    <property type="project" value="UniProtKB-KW"/>
</dbReference>
<keyword evidence="7 12" id="KW-0456">Lyase</keyword>
<protein>
    <recommendedName>
        <fullName evidence="4">threonine-phosphate decarboxylase</fullName>
        <ecNumber evidence="4">4.1.1.81</ecNumber>
    </recommendedName>
    <alternativeName>
        <fullName evidence="8">L-threonine-O-3-phosphate decarboxylase</fullName>
    </alternativeName>
</protein>
<dbReference type="InterPro" id="IPR015421">
    <property type="entry name" value="PyrdxlP-dep_Trfase_major"/>
</dbReference>
<dbReference type="KEGG" id="mmav:RE476_04465"/>
<dbReference type="EMBL" id="CP133594">
    <property type="protein sequence ID" value="WMW23087.1"/>
    <property type="molecule type" value="Genomic_DNA"/>
</dbReference>
<evidence type="ECO:0000256" key="2">
    <source>
        <dbReference type="ARBA" id="ARBA00003444"/>
    </source>
</evidence>
<comment type="pathway">
    <text evidence="3">Cofactor biosynthesis; adenosylcobalamin biosynthesis.</text>
</comment>
<keyword evidence="5" id="KW-0169">Cobalamin biosynthesis</keyword>
<dbReference type="SUPFAM" id="SSF53383">
    <property type="entry name" value="PLP-dependent transferases"/>
    <property type="match status" value="1"/>
</dbReference>
<reference evidence="12" key="1">
    <citation type="submission" date="2023-08" db="EMBL/GenBank/DDBJ databases">
        <title>Methanolobus mangrovi sp. nov. and Methanolobus sediminis sp. nov, two novel methylotrophic methanogens isolated from mangrove sediments in China.</title>
        <authorList>
            <person name="Zhou J."/>
        </authorList>
    </citation>
    <scope>NUCLEOTIDE SEQUENCE</scope>
    <source>
        <strain evidence="12">FTZ2</strain>
    </source>
</reference>
<dbReference type="CDD" id="cd00609">
    <property type="entry name" value="AAT_like"/>
    <property type="match status" value="1"/>
</dbReference>
<dbReference type="EC" id="4.1.1.81" evidence="4"/>
<dbReference type="NCBIfam" id="TIGR01140">
    <property type="entry name" value="L_thr_O3P_dcar"/>
    <property type="match status" value="1"/>
</dbReference>
<dbReference type="PANTHER" id="PTHR42885:SF1">
    <property type="entry name" value="THREONINE-PHOSPHATE DECARBOXYLASE"/>
    <property type="match status" value="1"/>
</dbReference>
<dbReference type="InterPro" id="IPR005860">
    <property type="entry name" value="CobD"/>
</dbReference>
<dbReference type="Proteomes" id="UP001183006">
    <property type="component" value="Chromosome"/>
</dbReference>
<feature type="domain" description="Cysteine-rich small" evidence="11">
    <location>
        <begin position="408"/>
        <end position="473"/>
    </location>
</feature>
<dbReference type="InterPro" id="IPR004838">
    <property type="entry name" value="NHTrfase_class1_PyrdxlP-BS"/>
</dbReference>
<dbReference type="InterPro" id="IPR007212">
    <property type="entry name" value="Zf-like"/>
</dbReference>
<dbReference type="PANTHER" id="PTHR42885">
    <property type="entry name" value="HISTIDINOL-PHOSPHATE AMINOTRANSFERASE-RELATED"/>
    <property type="match status" value="1"/>
</dbReference>
<comment type="function">
    <text evidence="2">Decarboxylates L-threonine-O-3-phosphate to yield (R)-1-amino-2-propanol O-2-phosphate, the precursor for the linkage between the nucleotide loop and the corrin ring in cobalamin.</text>
</comment>
<dbReference type="AlphaFoldDB" id="A0AA51YHE9"/>
<evidence type="ECO:0000256" key="1">
    <source>
        <dbReference type="ARBA" id="ARBA00001933"/>
    </source>
</evidence>
<evidence type="ECO:0000313" key="12">
    <source>
        <dbReference type="EMBL" id="WMW23087.1"/>
    </source>
</evidence>
<accession>A0AA51YHE9</accession>
<evidence type="ECO:0000259" key="11">
    <source>
        <dbReference type="Pfam" id="PF04071"/>
    </source>
</evidence>
<organism evidence="12 13">
    <name type="scientific">Methanolobus mangrovi</name>
    <dbReference type="NCBI Taxonomy" id="3072977"/>
    <lineage>
        <taxon>Archaea</taxon>
        <taxon>Methanobacteriati</taxon>
        <taxon>Methanobacteriota</taxon>
        <taxon>Stenosarchaea group</taxon>
        <taxon>Methanomicrobia</taxon>
        <taxon>Methanosarcinales</taxon>
        <taxon>Methanosarcinaceae</taxon>
        <taxon>Methanolobus</taxon>
    </lineage>
</organism>